<dbReference type="Proteomes" id="UP001240236">
    <property type="component" value="Unassembled WGS sequence"/>
</dbReference>
<evidence type="ECO:0000313" key="6">
    <source>
        <dbReference type="Proteomes" id="UP001240236"/>
    </source>
</evidence>
<dbReference type="Pfam" id="PF00135">
    <property type="entry name" value="COesterase"/>
    <property type="match status" value="1"/>
</dbReference>
<accession>A0AAE3W7N7</accession>
<protein>
    <recommendedName>
        <fullName evidence="3">Carboxylic ester hydrolase</fullName>
        <ecNumber evidence="3">3.1.1.-</ecNumber>
    </recommendedName>
</protein>
<name>A0AAE3W7N7_9ACTN</name>
<dbReference type="EMBL" id="JAUSUZ010000001">
    <property type="protein sequence ID" value="MDQ0371333.1"/>
    <property type="molecule type" value="Genomic_DNA"/>
</dbReference>
<evidence type="ECO:0000256" key="3">
    <source>
        <dbReference type="RuleBase" id="RU361235"/>
    </source>
</evidence>
<dbReference type="GO" id="GO:0016787">
    <property type="term" value="F:hydrolase activity"/>
    <property type="evidence" value="ECO:0007669"/>
    <property type="project" value="UniProtKB-KW"/>
</dbReference>
<dbReference type="AlphaFoldDB" id="A0AAE3W7N7"/>
<dbReference type="InterPro" id="IPR050309">
    <property type="entry name" value="Type-B_Carboxylest/Lipase"/>
</dbReference>
<keyword evidence="6" id="KW-1185">Reference proteome</keyword>
<proteinExistence type="inferred from homology"/>
<evidence type="ECO:0000313" key="5">
    <source>
        <dbReference type="EMBL" id="MDQ0371333.1"/>
    </source>
</evidence>
<reference evidence="5 6" key="1">
    <citation type="submission" date="2023-07" db="EMBL/GenBank/DDBJ databases">
        <title>Sequencing the genomes of 1000 actinobacteria strains.</title>
        <authorList>
            <person name="Klenk H.-P."/>
        </authorList>
    </citation>
    <scope>NUCLEOTIDE SEQUENCE [LARGE SCALE GENOMIC DNA]</scope>
    <source>
        <strain evidence="5 6">DSM 44709</strain>
    </source>
</reference>
<feature type="domain" description="Carboxylesterase type B" evidence="4">
    <location>
        <begin position="3"/>
        <end position="202"/>
    </location>
</feature>
<dbReference type="RefSeq" id="WP_307248023.1">
    <property type="nucleotide sequence ID" value="NZ_JAUSUZ010000001.1"/>
</dbReference>
<dbReference type="PROSITE" id="PS00122">
    <property type="entry name" value="CARBOXYLESTERASE_B_1"/>
    <property type="match status" value="1"/>
</dbReference>
<comment type="similarity">
    <text evidence="1 3">Belongs to the type-B carboxylesterase/lipase family.</text>
</comment>
<evidence type="ECO:0000259" key="4">
    <source>
        <dbReference type="Pfam" id="PF00135"/>
    </source>
</evidence>
<keyword evidence="2 3" id="KW-0378">Hydrolase</keyword>
<dbReference type="PANTHER" id="PTHR11559">
    <property type="entry name" value="CARBOXYLESTERASE"/>
    <property type="match status" value="1"/>
</dbReference>
<evidence type="ECO:0000256" key="1">
    <source>
        <dbReference type="ARBA" id="ARBA00005964"/>
    </source>
</evidence>
<sequence length="384" mass="41513">MDDLVVRTDRGRVRGRDGVFKGIPFAAPPAGELRFRDPVPAEPWNGVRDALEFGPAVPQPSPAPGVPSCFDPARGDDWLTLNVWSPDPGPGARLPVMVWIHGGGWRIGWPGMPQYDGATLAAHGVVLVTVAYRLGEEGFRGANRGLRDQLAALEWVHRNIAAFGGDPGAVTVFGQSAGAASAVFLAAYPGAKGLVRRVIAQSIPNGYATGPAEEPMPLIDGDLVPAPPWELAIGVDLLAGVSHREWRTMGPVPDVDHPDLARYKAKYPDNPEEELMSDFVFRRPTVRTVERNGGWLYDFAWRGGGHGSEVPFVFGNGDNRFAARHVGVPPSPEFAPLSAAIRASWTGFAATGDPGWPRYRMESAGPVRRWDVEPAEVRNPFVSW</sequence>
<dbReference type="InterPro" id="IPR029058">
    <property type="entry name" value="AB_hydrolase_fold"/>
</dbReference>
<evidence type="ECO:0000256" key="2">
    <source>
        <dbReference type="ARBA" id="ARBA00022801"/>
    </source>
</evidence>
<dbReference type="InterPro" id="IPR002018">
    <property type="entry name" value="CarbesteraseB"/>
</dbReference>
<dbReference type="Gene3D" id="3.40.50.1820">
    <property type="entry name" value="alpha/beta hydrolase"/>
    <property type="match status" value="2"/>
</dbReference>
<dbReference type="EC" id="3.1.1.-" evidence="3"/>
<comment type="caution">
    <text evidence="5">The sequence shown here is derived from an EMBL/GenBank/DDBJ whole genome shotgun (WGS) entry which is preliminary data.</text>
</comment>
<dbReference type="InterPro" id="IPR019826">
    <property type="entry name" value="Carboxylesterase_B_AS"/>
</dbReference>
<gene>
    <name evidence="5" type="ORF">J2S42_008002</name>
</gene>
<organism evidence="5 6">
    <name type="scientific">Catenuloplanes indicus</name>
    <dbReference type="NCBI Taxonomy" id="137267"/>
    <lineage>
        <taxon>Bacteria</taxon>
        <taxon>Bacillati</taxon>
        <taxon>Actinomycetota</taxon>
        <taxon>Actinomycetes</taxon>
        <taxon>Micromonosporales</taxon>
        <taxon>Micromonosporaceae</taxon>
        <taxon>Catenuloplanes</taxon>
    </lineage>
</organism>
<dbReference type="SUPFAM" id="SSF53474">
    <property type="entry name" value="alpha/beta-Hydrolases"/>
    <property type="match status" value="1"/>
</dbReference>